<sequence>MSDTTNAHRRDVEAAFGWSESLGMFQRAVSEGLPSKRERRYSQEAFDSNLPLSYAGPESAAEEEGDDEIDREAAATSRPESAAEKGEGETDKVEAFEIDKGPKEETRRSSVVLGTRPTPKPVRKAVRYSWNMESRLAFGAYVILTANDSIIKAWSKGSSRTAFPYSVFSVMLMSGVVSLVIGVATAVSYEGREGLRKCANLNSIKKVARVNIFFQFAGYLKFKALTRVPPDAVSILSQMNLFILALTVQFFTNKVFSRMQWVSLVMTCAGVVLYMSSREGQSTLIGSLLLFVVATGCTFSTLRDSQQKGFSRRLLLLRLALQAASTILVVDSWPKRMQQNRHIPELGVRAHLSADVWQGVLCILGMCCCECFASVCLEVFFKQETLDPKESCNFYIQKVHVDCSSILFSFLWAYVQGVLQDGDTAILGFFATLFTGWDRSTCVVLLQMVCKAWLAGLVAKFLDSVVKQIGSCMAIALMFVELNFIFTPFASVGTTASVAVVVLAILHYMTSSLNIDNNTKKHSGDDAGRRVLDDAGRRAPDDPKWTANYASMSRKVK</sequence>
<feature type="transmembrane region" description="Helical" evidence="6">
    <location>
        <begin position="259"/>
        <end position="277"/>
    </location>
</feature>
<keyword evidence="3 6" id="KW-1133">Transmembrane helix</keyword>
<feature type="transmembrane region" description="Helical" evidence="6">
    <location>
        <begin position="162"/>
        <end position="187"/>
    </location>
</feature>
<feature type="transmembrane region" description="Helical" evidence="6">
    <location>
        <begin position="232"/>
        <end position="252"/>
    </location>
</feature>
<accession>A0A812RVC5</accession>
<dbReference type="GO" id="GO:0015165">
    <property type="term" value="F:pyrimidine nucleotide-sugar transmembrane transporter activity"/>
    <property type="evidence" value="ECO:0007669"/>
    <property type="project" value="InterPro"/>
</dbReference>
<feature type="region of interest" description="Disordered" evidence="5">
    <location>
        <begin position="32"/>
        <end position="116"/>
    </location>
</feature>
<feature type="region of interest" description="Disordered" evidence="5">
    <location>
        <begin position="520"/>
        <end position="557"/>
    </location>
</feature>
<feature type="transmembrane region" description="Helical" evidence="6">
    <location>
        <begin position="283"/>
        <end position="302"/>
    </location>
</feature>
<dbReference type="AlphaFoldDB" id="A0A812RVC5"/>
<evidence type="ECO:0000256" key="2">
    <source>
        <dbReference type="ARBA" id="ARBA00022692"/>
    </source>
</evidence>
<evidence type="ECO:0000313" key="8">
    <source>
        <dbReference type="Proteomes" id="UP000604046"/>
    </source>
</evidence>
<reference evidence="7" key="1">
    <citation type="submission" date="2021-02" db="EMBL/GenBank/DDBJ databases">
        <authorList>
            <person name="Dougan E. K."/>
            <person name="Rhodes N."/>
            <person name="Thang M."/>
            <person name="Chan C."/>
        </authorList>
    </citation>
    <scope>NUCLEOTIDE SEQUENCE</scope>
</reference>
<gene>
    <name evidence="7" type="ORF">SNAT2548_LOCUS24753</name>
</gene>
<dbReference type="GO" id="GO:0000139">
    <property type="term" value="C:Golgi membrane"/>
    <property type="evidence" value="ECO:0007669"/>
    <property type="project" value="InterPro"/>
</dbReference>
<name>A0A812RVC5_9DINO</name>
<keyword evidence="2 6" id="KW-0812">Transmembrane</keyword>
<evidence type="ECO:0000256" key="1">
    <source>
        <dbReference type="ARBA" id="ARBA00004141"/>
    </source>
</evidence>
<dbReference type="InterPro" id="IPR007271">
    <property type="entry name" value="Nuc_sug_transpt"/>
</dbReference>
<evidence type="ECO:0000256" key="4">
    <source>
        <dbReference type="ARBA" id="ARBA00023136"/>
    </source>
</evidence>
<dbReference type="SUPFAM" id="SSF103481">
    <property type="entry name" value="Multidrug resistance efflux transporter EmrE"/>
    <property type="match status" value="1"/>
</dbReference>
<comment type="subcellular location">
    <subcellularLocation>
        <location evidence="1">Membrane</location>
        <topology evidence="1">Multi-pass membrane protein</topology>
    </subcellularLocation>
</comment>
<evidence type="ECO:0000313" key="7">
    <source>
        <dbReference type="EMBL" id="CAE7451877.1"/>
    </source>
</evidence>
<feature type="compositionally biased region" description="Acidic residues" evidence="5">
    <location>
        <begin position="60"/>
        <end position="70"/>
    </location>
</feature>
<keyword evidence="8" id="KW-1185">Reference proteome</keyword>
<evidence type="ECO:0000256" key="5">
    <source>
        <dbReference type="SAM" id="MobiDB-lite"/>
    </source>
</evidence>
<feature type="compositionally biased region" description="Basic and acidic residues" evidence="5">
    <location>
        <begin position="81"/>
        <end position="108"/>
    </location>
</feature>
<keyword evidence="4 6" id="KW-0472">Membrane</keyword>
<dbReference type="InterPro" id="IPR037185">
    <property type="entry name" value="EmrE-like"/>
</dbReference>
<feature type="compositionally biased region" description="Basic and acidic residues" evidence="5">
    <location>
        <begin position="520"/>
        <end position="544"/>
    </location>
</feature>
<proteinExistence type="predicted"/>
<feature type="transmembrane region" description="Helical" evidence="6">
    <location>
        <begin position="485"/>
        <end position="506"/>
    </location>
</feature>
<dbReference type="Pfam" id="PF04142">
    <property type="entry name" value="Nuc_sug_transp"/>
    <property type="match status" value="1"/>
</dbReference>
<dbReference type="PANTHER" id="PTHR10231">
    <property type="entry name" value="NUCLEOTIDE-SUGAR TRANSMEMBRANE TRANSPORTER"/>
    <property type="match status" value="1"/>
</dbReference>
<comment type="caution">
    <text evidence="7">The sequence shown here is derived from an EMBL/GenBank/DDBJ whole genome shotgun (WGS) entry which is preliminary data.</text>
</comment>
<organism evidence="7 8">
    <name type="scientific">Symbiodinium natans</name>
    <dbReference type="NCBI Taxonomy" id="878477"/>
    <lineage>
        <taxon>Eukaryota</taxon>
        <taxon>Sar</taxon>
        <taxon>Alveolata</taxon>
        <taxon>Dinophyceae</taxon>
        <taxon>Suessiales</taxon>
        <taxon>Symbiodiniaceae</taxon>
        <taxon>Symbiodinium</taxon>
    </lineage>
</organism>
<dbReference type="EMBL" id="CAJNDS010002368">
    <property type="protein sequence ID" value="CAE7451877.1"/>
    <property type="molecule type" value="Genomic_DNA"/>
</dbReference>
<feature type="transmembrane region" description="Helical" evidence="6">
    <location>
        <begin position="314"/>
        <end position="333"/>
    </location>
</feature>
<evidence type="ECO:0000256" key="6">
    <source>
        <dbReference type="SAM" id="Phobius"/>
    </source>
</evidence>
<dbReference type="Proteomes" id="UP000604046">
    <property type="component" value="Unassembled WGS sequence"/>
</dbReference>
<dbReference type="OrthoDB" id="416194at2759"/>
<protein>
    <submittedName>
        <fullName evidence="7">Uncharacterized protein</fullName>
    </submittedName>
</protein>
<evidence type="ECO:0000256" key="3">
    <source>
        <dbReference type="ARBA" id="ARBA00022989"/>
    </source>
</evidence>